<dbReference type="EMBL" id="KZ679010">
    <property type="protein sequence ID" value="PSS20624.1"/>
    <property type="molecule type" value="Genomic_DNA"/>
</dbReference>
<accession>A0A2T3B4Q2</accession>
<reference evidence="2 3" key="1">
    <citation type="journal article" date="2018" name="New Phytol.">
        <title>Comparative genomics and transcriptomics depict ericoid mycorrhizal fungi as versatile saprotrophs and plant mutualists.</title>
        <authorList>
            <person name="Martino E."/>
            <person name="Morin E."/>
            <person name="Grelet G.A."/>
            <person name="Kuo A."/>
            <person name="Kohler A."/>
            <person name="Daghino S."/>
            <person name="Barry K.W."/>
            <person name="Cichocki N."/>
            <person name="Clum A."/>
            <person name="Dockter R.B."/>
            <person name="Hainaut M."/>
            <person name="Kuo R.C."/>
            <person name="LaButti K."/>
            <person name="Lindahl B.D."/>
            <person name="Lindquist E.A."/>
            <person name="Lipzen A."/>
            <person name="Khouja H.R."/>
            <person name="Magnuson J."/>
            <person name="Murat C."/>
            <person name="Ohm R.A."/>
            <person name="Singer S.W."/>
            <person name="Spatafora J.W."/>
            <person name="Wang M."/>
            <person name="Veneault-Fourrey C."/>
            <person name="Henrissat B."/>
            <person name="Grigoriev I.V."/>
            <person name="Martin F.M."/>
            <person name="Perotto S."/>
        </authorList>
    </citation>
    <scope>NUCLEOTIDE SEQUENCE [LARGE SCALE GENOMIC DNA]</scope>
    <source>
        <strain evidence="2 3">ATCC 22711</strain>
    </source>
</reference>
<evidence type="ECO:0000256" key="1">
    <source>
        <dbReference type="SAM" id="Phobius"/>
    </source>
</evidence>
<feature type="transmembrane region" description="Helical" evidence="1">
    <location>
        <begin position="48"/>
        <end position="77"/>
    </location>
</feature>
<keyword evidence="1" id="KW-1133">Transmembrane helix</keyword>
<protein>
    <submittedName>
        <fullName evidence="2">Uncharacterized protein</fullName>
    </submittedName>
</protein>
<evidence type="ECO:0000313" key="2">
    <source>
        <dbReference type="EMBL" id="PSS20624.1"/>
    </source>
</evidence>
<feature type="transmembrane region" description="Helical" evidence="1">
    <location>
        <begin position="12"/>
        <end position="36"/>
    </location>
</feature>
<sequence>MDPISSLTALFNLWASTLLAPLIISGILFICIFSLVIERIPYATITGLHLVSLIFCCLMTSIAAPVILHFLLQIYAVCSALKLLGNFLTLLGRDGTFVESLVGLGALTGLAIAVLVVATVQQDGIRENRFMAGPLGGKEYSGIAHQRYQMRY</sequence>
<dbReference type="InParanoid" id="A0A2T3B4Q2"/>
<dbReference type="AlphaFoldDB" id="A0A2T3B4Q2"/>
<gene>
    <name evidence="2" type="ORF">M430DRAFT_18777</name>
</gene>
<keyword evidence="3" id="KW-1185">Reference proteome</keyword>
<name>A0A2T3B4Q2_AMORE</name>
<feature type="transmembrane region" description="Helical" evidence="1">
    <location>
        <begin position="97"/>
        <end position="120"/>
    </location>
</feature>
<proteinExistence type="predicted"/>
<keyword evidence="1" id="KW-0812">Transmembrane</keyword>
<dbReference type="RefSeq" id="XP_024721894.1">
    <property type="nucleotide sequence ID" value="XM_024863949.1"/>
</dbReference>
<organism evidence="2 3">
    <name type="scientific">Amorphotheca resinae ATCC 22711</name>
    <dbReference type="NCBI Taxonomy" id="857342"/>
    <lineage>
        <taxon>Eukaryota</taxon>
        <taxon>Fungi</taxon>
        <taxon>Dikarya</taxon>
        <taxon>Ascomycota</taxon>
        <taxon>Pezizomycotina</taxon>
        <taxon>Leotiomycetes</taxon>
        <taxon>Helotiales</taxon>
        <taxon>Amorphothecaceae</taxon>
        <taxon>Amorphotheca</taxon>
    </lineage>
</organism>
<keyword evidence="1" id="KW-0472">Membrane</keyword>
<dbReference type="Proteomes" id="UP000241818">
    <property type="component" value="Unassembled WGS sequence"/>
</dbReference>
<dbReference type="GeneID" id="36572030"/>
<evidence type="ECO:0000313" key="3">
    <source>
        <dbReference type="Proteomes" id="UP000241818"/>
    </source>
</evidence>